<dbReference type="Proteomes" id="UP000602745">
    <property type="component" value="Unassembled WGS sequence"/>
</dbReference>
<comment type="caution">
    <text evidence="2">The sequence shown here is derived from an EMBL/GenBank/DDBJ whole genome shotgun (WGS) entry which is preliminary data.</text>
</comment>
<evidence type="ECO:0000313" key="2">
    <source>
        <dbReference type="EMBL" id="GGE38245.1"/>
    </source>
</evidence>
<keyword evidence="3" id="KW-1185">Reference proteome</keyword>
<sequence length="233" mass="26509">MLIDTGTPTYWPAISAQIETVIGDRPIDFVFPTHPEIPHSAALPLLLRKYEKAQVLCDARDYHLLYPEFSQRIIHTEPGDEVDLGDLKVEFLPALIKDLPNTLWAFEHKHKIMFVSDGFSFLHRGSRPLDEDAGHKEGECTMLTSEFGEPLNPQNATYLLQAALYWTKFVNVSKLFGPIDELMEKYQPRYIAPAHGNLIDDGSEVAPVIRQMHKNTYDNAKKNRLETSVTYAV</sequence>
<dbReference type="EMBL" id="BMCP01000001">
    <property type="protein sequence ID" value="GGE38245.1"/>
    <property type="molecule type" value="Genomic_DNA"/>
</dbReference>
<dbReference type="InterPro" id="IPR036866">
    <property type="entry name" value="RibonucZ/Hydroxyglut_hydro"/>
</dbReference>
<evidence type="ECO:0000313" key="3">
    <source>
        <dbReference type="Proteomes" id="UP000602745"/>
    </source>
</evidence>
<evidence type="ECO:0000259" key="1">
    <source>
        <dbReference type="Pfam" id="PF19583"/>
    </source>
</evidence>
<dbReference type="Gene3D" id="3.60.15.10">
    <property type="entry name" value="Ribonuclease Z/Hydroxyacylglutathione hydrolase-like"/>
    <property type="match status" value="1"/>
</dbReference>
<protein>
    <recommendedName>
        <fullName evidence="1">ODP domain-containing protein</fullName>
    </recommendedName>
</protein>
<dbReference type="PANTHER" id="PTHR43717:SF1">
    <property type="entry name" value="ANAEROBIC NITRIC OXIDE REDUCTASE FLAVORUBREDOXIN"/>
    <property type="match status" value="1"/>
</dbReference>
<dbReference type="Pfam" id="PF19583">
    <property type="entry name" value="ODP"/>
    <property type="match status" value="1"/>
</dbReference>
<dbReference type="InterPro" id="IPR045761">
    <property type="entry name" value="ODP_dom"/>
</dbReference>
<accession>A0A8J2VRU4</accession>
<proteinExistence type="predicted"/>
<dbReference type="SUPFAM" id="SSF56281">
    <property type="entry name" value="Metallo-hydrolase/oxidoreductase"/>
    <property type="match status" value="1"/>
</dbReference>
<reference evidence="2" key="1">
    <citation type="journal article" date="2014" name="Int. J. Syst. Evol. Microbiol.">
        <title>Complete genome sequence of Corynebacterium casei LMG S-19264T (=DSM 44701T), isolated from a smear-ripened cheese.</title>
        <authorList>
            <consortium name="US DOE Joint Genome Institute (JGI-PGF)"/>
            <person name="Walter F."/>
            <person name="Albersmeier A."/>
            <person name="Kalinowski J."/>
            <person name="Ruckert C."/>
        </authorList>
    </citation>
    <scope>NUCLEOTIDE SEQUENCE</scope>
    <source>
        <strain evidence="2">CCM 7684</strain>
    </source>
</reference>
<feature type="domain" description="ODP" evidence="1">
    <location>
        <begin position="1"/>
        <end position="196"/>
    </location>
</feature>
<gene>
    <name evidence="2" type="ORF">GCM10007276_14570</name>
</gene>
<dbReference type="PANTHER" id="PTHR43717">
    <property type="entry name" value="ANAEROBIC NITRIC OXIDE REDUCTASE FLAVORUBREDOXIN"/>
    <property type="match status" value="1"/>
</dbReference>
<dbReference type="AlphaFoldDB" id="A0A8J2VRU4"/>
<organism evidence="2 3">
    <name type="scientific">Agaricicola taiwanensis</name>
    <dbReference type="NCBI Taxonomy" id="591372"/>
    <lineage>
        <taxon>Bacteria</taxon>
        <taxon>Pseudomonadati</taxon>
        <taxon>Pseudomonadota</taxon>
        <taxon>Alphaproteobacteria</taxon>
        <taxon>Rhodobacterales</taxon>
        <taxon>Paracoccaceae</taxon>
        <taxon>Agaricicola</taxon>
    </lineage>
</organism>
<reference evidence="2" key="2">
    <citation type="submission" date="2020-09" db="EMBL/GenBank/DDBJ databases">
        <authorList>
            <person name="Sun Q."/>
            <person name="Sedlacek I."/>
        </authorList>
    </citation>
    <scope>NUCLEOTIDE SEQUENCE</scope>
    <source>
        <strain evidence="2">CCM 7684</strain>
    </source>
</reference>
<name>A0A8J2VRU4_9RHOB</name>